<evidence type="ECO:0000256" key="7">
    <source>
        <dbReference type="ARBA" id="ARBA00023288"/>
    </source>
</evidence>
<feature type="chain" id="PRO_5046937153" evidence="8">
    <location>
        <begin position="20"/>
        <end position="387"/>
    </location>
</feature>
<dbReference type="InterPro" id="IPR046953">
    <property type="entry name" value="Spore_GerAC-like_C"/>
</dbReference>
<comment type="similarity">
    <text evidence="2">Belongs to the GerABKC lipoprotein family.</text>
</comment>
<dbReference type="PANTHER" id="PTHR35789">
    <property type="entry name" value="SPORE GERMINATION PROTEIN B3"/>
    <property type="match status" value="1"/>
</dbReference>
<feature type="domain" description="Spore germination protein N-terminal" evidence="10">
    <location>
        <begin position="23"/>
        <end position="198"/>
    </location>
</feature>
<evidence type="ECO:0000256" key="1">
    <source>
        <dbReference type="ARBA" id="ARBA00004635"/>
    </source>
</evidence>
<keyword evidence="12" id="KW-1185">Reference proteome</keyword>
<evidence type="ECO:0000256" key="6">
    <source>
        <dbReference type="ARBA" id="ARBA00023139"/>
    </source>
</evidence>
<dbReference type="InterPro" id="IPR057336">
    <property type="entry name" value="GerAC_N"/>
</dbReference>
<dbReference type="EMBL" id="JAGKSP010000001">
    <property type="protein sequence ID" value="MBP3961451.1"/>
    <property type="molecule type" value="Genomic_DNA"/>
</dbReference>
<name>A0ABS5C633_9BACL</name>
<keyword evidence="5" id="KW-0472">Membrane</keyword>
<keyword evidence="7" id="KW-0449">Lipoprotein</keyword>
<feature type="signal peptide" evidence="8">
    <location>
        <begin position="1"/>
        <end position="19"/>
    </location>
</feature>
<evidence type="ECO:0000256" key="4">
    <source>
        <dbReference type="ARBA" id="ARBA00022729"/>
    </source>
</evidence>
<protein>
    <submittedName>
        <fullName evidence="11">Ger(X)C family spore germination protein</fullName>
    </submittedName>
</protein>
<keyword evidence="6" id="KW-0564">Palmitate</keyword>
<gene>
    <name evidence="11" type="ORF">I8J30_01920</name>
</gene>
<evidence type="ECO:0000256" key="3">
    <source>
        <dbReference type="ARBA" id="ARBA00022544"/>
    </source>
</evidence>
<evidence type="ECO:0000313" key="12">
    <source>
        <dbReference type="Proteomes" id="UP000673394"/>
    </source>
</evidence>
<feature type="domain" description="Spore germination GerAC-like C-terminal" evidence="9">
    <location>
        <begin position="220"/>
        <end position="380"/>
    </location>
</feature>
<evidence type="ECO:0000256" key="2">
    <source>
        <dbReference type="ARBA" id="ARBA00007886"/>
    </source>
</evidence>
<sequence>MNRLVGVLCMTLCACILLTGCWDVKTISDYNFVTALGIDYSEGKYKIYTELMDFGSISNQDEGGDGGGDRATVWVGKSEGETLFAAINELYKTGQQSLYWDHLMAIVLSDRVLQKDINRFIDSIPRFPQIRYNSWIFGTHESIDELFKHSTFFNFSPISNLLHNPLVLYKQLSVIAPIRLNKVLANEGEPGETDLIPTLSMDKKDWEDNDKPQPVIFMNGAFALNNGKAQHSFTEKQLNGVKWIQPQMKRAVIPVVRNHKTIGMVTLFNPKKKIHIAVEGGKPVFSLDLKFTGIIEEMLDDSPVDIIREKAEMGIRNEVLNTFKSGIAKHVDLYGLEQTLYRNKNKEWKRLRASGISGERMLTEDSLKKVNVQVNILHSGMNDMAPH</sequence>
<evidence type="ECO:0000256" key="8">
    <source>
        <dbReference type="SAM" id="SignalP"/>
    </source>
</evidence>
<dbReference type="InterPro" id="IPR008844">
    <property type="entry name" value="Spore_GerAC-like"/>
</dbReference>
<reference evidence="11 12" key="1">
    <citation type="submission" date="2021-04" db="EMBL/GenBank/DDBJ databases">
        <title>Paenibacillus sp. DLE-14 whole genome sequence.</title>
        <authorList>
            <person name="Ham Y.J."/>
        </authorList>
    </citation>
    <scope>NUCLEOTIDE SEQUENCE [LARGE SCALE GENOMIC DNA]</scope>
    <source>
        <strain evidence="11 12">DLE-14</strain>
    </source>
</reference>
<accession>A0ABS5C633</accession>
<evidence type="ECO:0000256" key="5">
    <source>
        <dbReference type="ARBA" id="ARBA00023136"/>
    </source>
</evidence>
<comment type="caution">
    <text evidence="11">The sequence shown here is derived from an EMBL/GenBank/DDBJ whole genome shotgun (WGS) entry which is preliminary data.</text>
</comment>
<evidence type="ECO:0000259" key="10">
    <source>
        <dbReference type="Pfam" id="PF25198"/>
    </source>
</evidence>
<dbReference type="NCBIfam" id="TIGR02887">
    <property type="entry name" value="spore_ger_x_C"/>
    <property type="match status" value="1"/>
</dbReference>
<dbReference type="PROSITE" id="PS51257">
    <property type="entry name" value="PROKAR_LIPOPROTEIN"/>
    <property type="match status" value="1"/>
</dbReference>
<organism evidence="11 12">
    <name type="scientific">Paenibacillus lignilyticus</name>
    <dbReference type="NCBI Taxonomy" id="1172615"/>
    <lineage>
        <taxon>Bacteria</taxon>
        <taxon>Bacillati</taxon>
        <taxon>Bacillota</taxon>
        <taxon>Bacilli</taxon>
        <taxon>Bacillales</taxon>
        <taxon>Paenibacillaceae</taxon>
        <taxon>Paenibacillus</taxon>
    </lineage>
</organism>
<dbReference type="Pfam" id="PF25198">
    <property type="entry name" value="Spore_GerAC_N"/>
    <property type="match status" value="1"/>
</dbReference>
<dbReference type="PANTHER" id="PTHR35789:SF1">
    <property type="entry name" value="SPORE GERMINATION PROTEIN B3"/>
    <property type="match status" value="1"/>
</dbReference>
<dbReference type="RefSeq" id="WP_210654885.1">
    <property type="nucleotide sequence ID" value="NZ_JAGKSP010000001.1"/>
</dbReference>
<keyword evidence="3" id="KW-0309">Germination</keyword>
<proteinExistence type="inferred from homology"/>
<comment type="subcellular location">
    <subcellularLocation>
        <location evidence="1">Membrane</location>
        <topology evidence="1">Lipid-anchor</topology>
    </subcellularLocation>
</comment>
<dbReference type="InterPro" id="IPR038501">
    <property type="entry name" value="Spore_GerAC_C_sf"/>
</dbReference>
<dbReference type="Gene3D" id="3.30.300.210">
    <property type="entry name" value="Nutrient germinant receptor protein C, domain 3"/>
    <property type="match status" value="1"/>
</dbReference>
<keyword evidence="4 8" id="KW-0732">Signal</keyword>
<evidence type="ECO:0000259" key="9">
    <source>
        <dbReference type="Pfam" id="PF05504"/>
    </source>
</evidence>
<dbReference type="Pfam" id="PF05504">
    <property type="entry name" value="Spore_GerAC"/>
    <property type="match status" value="1"/>
</dbReference>
<dbReference type="Proteomes" id="UP000673394">
    <property type="component" value="Unassembled WGS sequence"/>
</dbReference>
<evidence type="ECO:0000313" key="11">
    <source>
        <dbReference type="EMBL" id="MBP3961451.1"/>
    </source>
</evidence>